<dbReference type="InterPro" id="IPR050250">
    <property type="entry name" value="Macrolide_Exporter_MacB"/>
</dbReference>
<keyword evidence="2" id="KW-1003">Cell membrane</keyword>
<dbReference type="AlphaFoldDB" id="A0A1H7R0J0"/>
<dbReference type="Pfam" id="PF12704">
    <property type="entry name" value="MacB_PCD"/>
    <property type="match status" value="2"/>
</dbReference>
<feature type="domain" description="ABC3 transporter permease C-terminal" evidence="7">
    <location>
        <begin position="296"/>
        <end position="409"/>
    </location>
</feature>
<dbReference type="Proteomes" id="UP000198916">
    <property type="component" value="Unassembled WGS sequence"/>
</dbReference>
<keyword evidence="5 6" id="KW-0472">Membrane</keyword>
<sequence>MIRNYLKTTLRHLWRNRLFTALNVLGLAIGISACWIIYRIVDYELSYDKAHPEAAQIYQVVARFKDERGESGFGGIPLPLASSLAQDITGIELIVPIYDQYIEKLTIPALQERLEKIVEDPQLVATLPAYFEMIPYRWLAGTRQTALDAPDKVVLTESRAAEYFPDLKPEEILGQTLVYDTLARTVTGIVADLDYPSSFEEKEFIAVSQQDWTSDNWLSFNSNNILFVKTEPGKSIKPALDFATQKRLEFAAEFQKEGSYTAWFDALPLAEKHFASEYATGSRSASMNTLYGLMGIGFFLLVLACINYVNLSTAQVPQRAREIGIRKTLGGTPHALIGNFLAETLAIALVALLLAIPLTSLFMVVFPEFIPEGLRDFRNHTGLVLFLLTLLGTITLAAGLYPAWLITKVQTVKVLKGQGEKMVVGARLNFRKALIVFQFVIAQVFIVSALIIGQQLNYTLDKDLGFTHDAVVNIAMPYRSDQGADIDPAIYKRALAQRPEIEGIAMGHEPLNNSHWGTTFDYAADTGQVRLNMPRKYIDADYLPLYQMKLLAGTNIRQTDTLRDLIINDAARKAFGFSTPEAAIGQILTMQNKQYPIVGIVADFHQKDLHVEIEPIALGTSNRRSSLQTFNIKLPADRSQWKAAFAVMEQEWKAIYPNAPFDYRFNDERIKGLYESEYRMAKLIGLATGVTILVSCFGLFGLATLTAFQRTKEIGIRKVLGATVTGIVGLLSKDFVKLVFIAIAIASPIAWWAMNKWLEDFAYRIDIQWWMFALAGLVAVVIALLTVSWQAMRAAVANPVESLRDE</sequence>
<feature type="domain" description="MacB-like periplasmic core" evidence="8">
    <location>
        <begin position="20"/>
        <end position="239"/>
    </location>
</feature>
<dbReference type="OrthoDB" id="1451596at2"/>
<evidence type="ECO:0000256" key="1">
    <source>
        <dbReference type="ARBA" id="ARBA00004651"/>
    </source>
</evidence>
<reference evidence="10" key="1">
    <citation type="submission" date="2016-10" db="EMBL/GenBank/DDBJ databases">
        <authorList>
            <person name="Varghese N."/>
            <person name="Submissions S."/>
        </authorList>
    </citation>
    <scope>NUCLEOTIDE SEQUENCE [LARGE SCALE GENOMIC DNA]</scope>
    <source>
        <strain evidence="10">Jip14</strain>
    </source>
</reference>
<dbReference type="InterPro" id="IPR025857">
    <property type="entry name" value="MacB_PCD"/>
</dbReference>
<feature type="transmembrane region" description="Helical" evidence="6">
    <location>
        <begin position="382"/>
        <end position="404"/>
    </location>
</feature>
<dbReference type="RefSeq" id="WP_090606792.1">
    <property type="nucleotide sequence ID" value="NZ_FNZR01000006.1"/>
</dbReference>
<feature type="transmembrane region" description="Helical" evidence="6">
    <location>
        <begin position="290"/>
        <end position="309"/>
    </location>
</feature>
<feature type="domain" description="ABC3 transporter permease C-terminal" evidence="7">
    <location>
        <begin position="687"/>
        <end position="798"/>
    </location>
</feature>
<evidence type="ECO:0000256" key="4">
    <source>
        <dbReference type="ARBA" id="ARBA00022989"/>
    </source>
</evidence>
<dbReference type="PROSITE" id="PS51257">
    <property type="entry name" value="PROKAR_LIPOPROTEIN"/>
    <property type="match status" value="1"/>
</dbReference>
<proteinExistence type="predicted"/>
<evidence type="ECO:0000256" key="6">
    <source>
        <dbReference type="SAM" id="Phobius"/>
    </source>
</evidence>
<keyword evidence="3 6" id="KW-0812">Transmembrane</keyword>
<feature type="transmembrane region" description="Helical" evidence="6">
    <location>
        <begin position="345"/>
        <end position="370"/>
    </location>
</feature>
<name>A0A1H7R0J0_9SPHI</name>
<dbReference type="Pfam" id="PF02687">
    <property type="entry name" value="FtsX"/>
    <property type="match status" value="2"/>
</dbReference>
<dbReference type="GO" id="GO:0005886">
    <property type="term" value="C:plasma membrane"/>
    <property type="evidence" value="ECO:0007669"/>
    <property type="project" value="UniProtKB-SubCell"/>
</dbReference>
<evidence type="ECO:0000259" key="7">
    <source>
        <dbReference type="Pfam" id="PF02687"/>
    </source>
</evidence>
<evidence type="ECO:0000259" key="8">
    <source>
        <dbReference type="Pfam" id="PF12704"/>
    </source>
</evidence>
<keyword evidence="10" id="KW-1185">Reference proteome</keyword>
<dbReference type="PANTHER" id="PTHR30572">
    <property type="entry name" value="MEMBRANE COMPONENT OF TRANSPORTER-RELATED"/>
    <property type="match status" value="1"/>
</dbReference>
<organism evidence="9 10">
    <name type="scientific">Parapedobacter koreensis</name>
    <dbReference type="NCBI Taxonomy" id="332977"/>
    <lineage>
        <taxon>Bacteria</taxon>
        <taxon>Pseudomonadati</taxon>
        <taxon>Bacteroidota</taxon>
        <taxon>Sphingobacteriia</taxon>
        <taxon>Sphingobacteriales</taxon>
        <taxon>Sphingobacteriaceae</taxon>
        <taxon>Parapedobacter</taxon>
    </lineage>
</organism>
<evidence type="ECO:0000256" key="5">
    <source>
        <dbReference type="ARBA" id="ARBA00023136"/>
    </source>
</evidence>
<gene>
    <name evidence="9" type="ORF">SAMN05421740_106207</name>
</gene>
<evidence type="ECO:0000313" key="10">
    <source>
        <dbReference type="Proteomes" id="UP000198916"/>
    </source>
</evidence>
<feature type="transmembrane region" description="Helical" evidence="6">
    <location>
        <begin position="683"/>
        <end position="708"/>
    </location>
</feature>
<protein>
    <submittedName>
        <fullName evidence="9">ABC-type antimicrobial peptide transport system, permease component</fullName>
    </submittedName>
</protein>
<dbReference type="InterPro" id="IPR003838">
    <property type="entry name" value="ABC3_permease_C"/>
</dbReference>
<comment type="subcellular location">
    <subcellularLocation>
        <location evidence="1">Cell membrane</location>
        <topology evidence="1">Multi-pass membrane protein</topology>
    </subcellularLocation>
</comment>
<accession>A0A1H7R0J0</accession>
<evidence type="ECO:0000256" key="3">
    <source>
        <dbReference type="ARBA" id="ARBA00022692"/>
    </source>
</evidence>
<evidence type="ECO:0000313" key="9">
    <source>
        <dbReference type="EMBL" id="SEL53746.1"/>
    </source>
</evidence>
<feature type="domain" description="MacB-like periplasmic core" evidence="8">
    <location>
        <begin position="440"/>
        <end position="604"/>
    </location>
</feature>
<feature type="transmembrane region" description="Helical" evidence="6">
    <location>
        <begin position="20"/>
        <end position="41"/>
    </location>
</feature>
<feature type="transmembrane region" description="Helical" evidence="6">
    <location>
        <begin position="738"/>
        <end position="755"/>
    </location>
</feature>
<dbReference type="GO" id="GO:0022857">
    <property type="term" value="F:transmembrane transporter activity"/>
    <property type="evidence" value="ECO:0007669"/>
    <property type="project" value="TreeGrafter"/>
</dbReference>
<feature type="transmembrane region" description="Helical" evidence="6">
    <location>
        <begin position="767"/>
        <end position="787"/>
    </location>
</feature>
<dbReference type="STRING" id="332977.SAMN05421740_106207"/>
<dbReference type="EMBL" id="FNZR01000006">
    <property type="protein sequence ID" value="SEL53746.1"/>
    <property type="molecule type" value="Genomic_DNA"/>
</dbReference>
<evidence type="ECO:0000256" key="2">
    <source>
        <dbReference type="ARBA" id="ARBA00022475"/>
    </source>
</evidence>
<feature type="transmembrane region" description="Helical" evidence="6">
    <location>
        <begin position="433"/>
        <end position="452"/>
    </location>
</feature>
<keyword evidence="4 6" id="KW-1133">Transmembrane helix</keyword>
<dbReference type="PANTHER" id="PTHR30572:SF18">
    <property type="entry name" value="ABC-TYPE MACROLIDE FAMILY EXPORT SYSTEM PERMEASE COMPONENT 2"/>
    <property type="match status" value="1"/>
</dbReference>